<dbReference type="EC" id="3.4.11.5" evidence="4 11"/>
<dbReference type="GO" id="GO:0006508">
    <property type="term" value="P:proteolysis"/>
    <property type="evidence" value="ECO:0007669"/>
    <property type="project" value="UniProtKB-KW"/>
</dbReference>
<dbReference type="GO" id="GO:0005737">
    <property type="term" value="C:cytoplasm"/>
    <property type="evidence" value="ECO:0007669"/>
    <property type="project" value="UniProtKB-SubCell"/>
</dbReference>
<keyword evidence="7 11" id="KW-0963">Cytoplasm</keyword>
<dbReference type="PIRSF" id="PIRSF006431">
    <property type="entry name" value="Pept_S33"/>
    <property type="match status" value="1"/>
</dbReference>
<dbReference type="PRINTS" id="PR00111">
    <property type="entry name" value="ABHYDROLASE"/>
</dbReference>
<dbReference type="PANTHER" id="PTHR43722:SF1">
    <property type="entry name" value="PROLINE IMINOPEPTIDASE"/>
    <property type="match status" value="1"/>
</dbReference>
<dbReference type="InterPro" id="IPR029058">
    <property type="entry name" value="AB_hydrolase_fold"/>
</dbReference>
<evidence type="ECO:0000256" key="3">
    <source>
        <dbReference type="ARBA" id="ARBA00010088"/>
    </source>
</evidence>
<gene>
    <name evidence="15" type="primary">pip</name>
    <name evidence="15" type="ORF">DKT75_20780</name>
</gene>
<organism evidence="15 16">
    <name type="scientific">Leucothrix arctica</name>
    <dbReference type="NCBI Taxonomy" id="1481894"/>
    <lineage>
        <taxon>Bacteria</taxon>
        <taxon>Pseudomonadati</taxon>
        <taxon>Pseudomonadota</taxon>
        <taxon>Gammaproteobacteria</taxon>
        <taxon>Thiotrichales</taxon>
        <taxon>Thiotrichaceae</taxon>
        <taxon>Leucothrix</taxon>
    </lineage>
</organism>
<dbReference type="PANTHER" id="PTHR43722">
    <property type="entry name" value="PROLINE IMINOPEPTIDASE"/>
    <property type="match status" value="1"/>
</dbReference>
<evidence type="ECO:0000256" key="10">
    <source>
        <dbReference type="ARBA" id="ARBA00029605"/>
    </source>
</evidence>
<keyword evidence="8 11" id="KW-0645">Protease</keyword>
<sequence>MRELYPAISTNHHFMMKVDDTHNLYVEESGTEDGIPVVYLHGGPGSGSMAYHRQLFDPEKYRIILFDQRGCARSTPHASLRNNTTQDLIADMEQIREALNIKRWVVAGGSWGSTLALAYAQTYPERVLGLIVRGIFLGTKPEVEWYYQFGASQFFPDYWEDFVAPIPESERDDMLTAYHKRLTGSDEFARMRAAKAWSTWEGRTANLNPSPLLMDHFTHPREAMSISRIEAHYFMNNCFFDDNQLLNNAAILKNIPGYIVHGRYDMICQLKVAYDLHKAWPLADYTVVASSGHAANEPGIVNALVNASDDLIRKLS</sequence>
<dbReference type="EMBL" id="QGKL01000043">
    <property type="protein sequence ID" value="PWQ93127.1"/>
    <property type="molecule type" value="Genomic_DNA"/>
</dbReference>
<keyword evidence="9 11" id="KW-0378">Hydrolase</keyword>
<dbReference type="RefSeq" id="WP_109826678.1">
    <property type="nucleotide sequence ID" value="NZ_QGKL01000043.1"/>
</dbReference>
<dbReference type="OrthoDB" id="9796770at2"/>
<dbReference type="SUPFAM" id="SSF53474">
    <property type="entry name" value="alpha/beta-Hydrolases"/>
    <property type="match status" value="1"/>
</dbReference>
<evidence type="ECO:0000256" key="5">
    <source>
        <dbReference type="ARBA" id="ARBA00021843"/>
    </source>
</evidence>
<dbReference type="Gene3D" id="3.40.50.1820">
    <property type="entry name" value="alpha/beta hydrolase"/>
    <property type="match status" value="1"/>
</dbReference>
<feature type="domain" description="AB hydrolase-1" evidence="14">
    <location>
        <begin position="36"/>
        <end position="296"/>
    </location>
</feature>
<name>A0A317C491_9GAMM</name>
<evidence type="ECO:0000256" key="8">
    <source>
        <dbReference type="ARBA" id="ARBA00022670"/>
    </source>
</evidence>
<evidence type="ECO:0000259" key="14">
    <source>
        <dbReference type="Pfam" id="PF00561"/>
    </source>
</evidence>
<dbReference type="NCBIfam" id="TIGR01249">
    <property type="entry name" value="pro_imino_pep_1"/>
    <property type="match status" value="1"/>
</dbReference>
<evidence type="ECO:0000256" key="12">
    <source>
        <dbReference type="PIRSR" id="PIRSR006431-1"/>
    </source>
</evidence>
<dbReference type="Proteomes" id="UP000245506">
    <property type="component" value="Unassembled WGS sequence"/>
</dbReference>
<reference evidence="15 16" key="1">
    <citation type="submission" date="2018-05" db="EMBL/GenBank/DDBJ databases">
        <title>Leucothrix arctica sp. nov., isolated from Arctic seawater.</title>
        <authorList>
            <person name="Choi A."/>
            <person name="Baek K."/>
        </authorList>
    </citation>
    <scope>NUCLEOTIDE SEQUENCE [LARGE SCALE GENOMIC DNA]</scope>
    <source>
        <strain evidence="15 16">IMCC9719</strain>
    </source>
</reference>
<protein>
    <recommendedName>
        <fullName evidence="5 11">Proline iminopeptidase</fullName>
        <shortName evidence="11">PIP</shortName>
        <ecNumber evidence="4 11">3.4.11.5</ecNumber>
    </recommendedName>
    <alternativeName>
        <fullName evidence="10 11">Prolyl aminopeptidase</fullName>
    </alternativeName>
</protein>
<evidence type="ECO:0000256" key="4">
    <source>
        <dbReference type="ARBA" id="ARBA00012568"/>
    </source>
</evidence>
<evidence type="ECO:0000313" key="15">
    <source>
        <dbReference type="EMBL" id="PWQ93127.1"/>
    </source>
</evidence>
<keyword evidence="6 11" id="KW-0031">Aminopeptidase</keyword>
<evidence type="ECO:0000256" key="7">
    <source>
        <dbReference type="ARBA" id="ARBA00022490"/>
    </source>
</evidence>
<comment type="catalytic activity">
    <reaction evidence="1 11 13">
        <text>Release of N-terminal proline from a peptide.</text>
        <dbReference type="EC" id="3.4.11.5"/>
    </reaction>
</comment>
<accession>A0A317C491</accession>
<dbReference type="InterPro" id="IPR002410">
    <property type="entry name" value="Peptidase_S33"/>
</dbReference>
<evidence type="ECO:0000256" key="6">
    <source>
        <dbReference type="ARBA" id="ARBA00022438"/>
    </source>
</evidence>
<dbReference type="AlphaFoldDB" id="A0A317C491"/>
<dbReference type="InterPro" id="IPR005944">
    <property type="entry name" value="Pro_iminopeptidase"/>
</dbReference>
<evidence type="ECO:0000256" key="11">
    <source>
        <dbReference type="PIRNR" id="PIRNR006431"/>
    </source>
</evidence>
<comment type="similarity">
    <text evidence="3 11 13">Belongs to the peptidase S33 family.</text>
</comment>
<dbReference type="GO" id="GO:0004177">
    <property type="term" value="F:aminopeptidase activity"/>
    <property type="evidence" value="ECO:0007669"/>
    <property type="project" value="UniProtKB-UniRule"/>
</dbReference>
<evidence type="ECO:0000256" key="13">
    <source>
        <dbReference type="RuleBase" id="RU003421"/>
    </source>
</evidence>
<comment type="caution">
    <text evidence="15">The sequence shown here is derived from an EMBL/GenBank/DDBJ whole genome shotgun (WGS) entry which is preliminary data.</text>
</comment>
<comment type="subcellular location">
    <subcellularLocation>
        <location evidence="2 11">Cytoplasm</location>
    </subcellularLocation>
</comment>
<keyword evidence="16" id="KW-1185">Reference proteome</keyword>
<feature type="active site" description="Proton donor" evidence="12">
    <location>
        <position position="293"/>
    </location>
</feature>
<evidence type="ECO:0000256" key="1">
    <source>
        <dbReference type="ARBA" id="ARBA00001585"/>
    </source>
</evidence>
<dbReference type="InterPro" id="IPR000073">
    <property type="entry name" value="AB_hydrolase_1"/>
</dbReference>
<evidence type="ECO:0000256" key="9">
    <source>
        <dbReference type="ARBA" id="ARBA00022801"/>
    </source>
</evidence>
<dbReference type="PRINTS" id="PR00793">
    <property type="entry name" value="PROAMNOPTASE"/>
</dbReference>
<feature type="active site" description="Nucleophile" evidence="12">
    <location>
        <position position="110"/>
    </location>
</feature>
<proteinExistence type="inferred from homology"/>
<evidence type="ECO:0000313" key="16">
    <source>
        <dbReference type="Proteomes" id="UP000245506"/>
    </source>
</evidence>
<evidence type="ECO:0000256" key="2">
    <source>
        <dbReference type="ARBA" id="ARBA00004496"/>
    </source>
</evidence>
<dbReference type="Pfam" id="PF00561">
    <property type="entry name" value="Abhydrolase_1"/>
    <property type="match status" value="1"/>
</dbReference>
<feature type="active site" evidence="12">
    <location>
        <position position="265"/>
    </location>
</feature>